<reference evidence="7" key="1">
    <citation type="submission" date="2019-08" db="EMBL/GenBank/DDBJ databases">
        <title>The improved chromosome-level genome for the pearl oyster Pinctada fucata martensii using PacBio sequencing and Hi-C.</title>
        <authorList>
            <person name="Zheng Z."/>
        </authorList>
    </citation>
    <scope>NUCLEOTIDE SEQUENCE</scope>
    <source>
        <strain evidence="7">ZZ-2019</strain>
        <tissue evidence="7">Adductor muscle</tissue>
    </source>
</reference>
<dbReference type="PANTHER" id="PTHR46273:SF4">
    <property type="entry name" value="AT19640P"/>
    <property type="match status" value="1"/>
</dbReference>
<feature type="transmembrane region" description="Helical" evidence="5">
    <location>
        <begin position="181"/>
        <end position="208"/>
    </location>
</feature>
<keyword evidence="4 5" id="KW-0472">Membrane</keyword>
<dbReference type="InterPro" id="IPR017452">
    <property type="entry name" value="GPCR_Rhodpsn_7TM"/>
</dbReference>
<dbReference type="Pfam" id="PF10324">
    <property type="entry name" value="7TM_GPCR_Srw"/>
    <property type="match status" value="1"/>
</dbReference>
<dbReference type="AlphaFoldDB" id="A0AA88YHG7"/>
<keyword evidence="2 5" id="KW-0812">Transmembrane</keyword>
<evidence type="ECO:0000256" key="1">
    <source>
        <dbReference type="ARBA" id="ARBA00004370"/>
    </source>
</evidence>
<dbReference type="CDD" id="cd14978">
    <property type="entry name" value="7tmA_FMRFamide_R-like"/>
    <property type="match status" value="1"/>
</dbReference>
<dbReference type="EMBL" id="VSWD01000005">
    <property type="protein sequence ID" value="KAK3101487.1"/>
    <property type="molecule type" value="Genomic_DNA"/>
</dbReference>
<dbReference type="Proteomes" id="UP001186944">
    <property type="component" value="Unassembled WGS sequence"/>
</dbReference>
<gene>
    <name evidence="7" type="ORF">FSP39_003960</name>
</gene>
<name>A0AA88YHG7_PINIB</name>
<proteinExistence type="predicted"/>
<dbReference type="GO" id="GO:0005886">
    <property type="term" value="C:plasma membrane"/>
    <property type="evidence" value="ECO:0007669"/>
    <property type="project" value="TreeGrafter"/>
</dbReference>
<sequence>MMVYLLYAVYFFIITRPHFHHSENWMHLVLITIHFVIITHTIGTWLIVSLTVFWFIVVRYPLKAKQLCNLTRSTVAIISAIAFGIRPMYTKLFSLYSQIHNLYSSNVSSYSIVPSDIARRNELLTPISFWIYSVLSKLIPCIVIAILCTCAIISINRARRNRKYLSNDSNKNRATQNKTNWMIVAVVVLFVVTEFPHGVMAGISALNIHFFYNIYGYLGDIMDLLAIINSAINFILFCAMSRQFRKTFKQVFNCR</sequence>
<evidence type="ECO:0000259" key="6">
    <source>
        <dbReference type="PROSITE" id="PS50262"/>
    </source>
</evidence>
<dbReference type="GO" id="GO:0008528">
    <property type="term" value="F:G protein-coupled peptide receptor activity"/>
    <property type="evidence" value="ECO:0007669"/>
    <property type="project" value="InterPro"/>
</dbReference>
<feature type="transmembrane region" description="Helical" evidence="5">
    <location>
        <begin position="70"/>
        <end position="89"/>
    </location>
</feature>
<organism evidence="7 8">
    <name type="scientific">Pinctada imbricata</name>
    <name type="common">Atlantic pearl-oyster</name>
    <name type="synonym">Pinctada martensii</name>
    <dbReference type="NCBI Taxonomy" id="66713"/>
    <lineage>
        <taxon>Eukaryota</taxon>
        <taxon>Metazoa</taxon>
        <taxon>Spiralia</taxon>
        <taxon>Lophotrochozoa</taxon>
        <taxon>Mollusca</taxon>
        <taxon>Bivalvia</taxon>
        <taxon>Autobranchia</taxon>
        <taxon>Pteriomorphia</taxon>
        <taxon>Pterioida</taxon>
        <taxon>Pterioidea</taxon>
        <taxon>Pteriidae</taxon>
        <taxon>Pinctada</taxon>
    </lineage>
</organism>
<feature type="transmembrane region" description="Helical" evidence="5">
    <location>
        <begin position="214"/>
        <end position="239"/>
    </location>
</feature>
<comment type="subcellular location">
    <subcellularLocation>
        <location evidence="1">Membrane</location>
    </subcellularLocation>
</comment>
<accession>A0AA88YHG7</accession>
<dbReference type="PROSITE" id="PS50262">
    <property type="entry name" value="G_PROTEIN_RECEP_F1_2"/>
    <property type="match status" value="1"/>
</dbReference>
<comment type="caution">
    <text evidence="7">The sequence shown here is derived from an EMBL/GenBank/DDBJ whole genome shotgun (WGS) entry which is preliminary data.</text>
</comment>
<keyword evidence="3 5" id="KW-1133">Transmembrane helix</keyword>
<feature type="transmembrane region" description="Helical" evidence="5">
    <location>
        <begin position="129"/>
        <end position="155"/>
    </location>
</feature>
<evidence type="ECO:0000256" key="2">
    <source>
        <dbReference type="ARBA" id="ARBA00022692"/>
    </source>
</evidence>
<dbReference type="Gene3D" id="1.20.1070.10">
    <property type="entry name" value="Rhodopsin 7-helix transmembrane proteins"/>
    <property type="match status" value="1"/>
</dbReference>
<evidence type="ECO:0000256" key="4">
    <source>
        <dbReference type="ARBA" id="ARBA00023136"/>
    </source>
</evidence>
<dbReference type="SUPFAM" id="SSF81321">
    <property type="entry name" value="Family A G protein-coupled receptor-like"/>
    <property type="match status" value="1"/>
</dbReference>
<evidence type="ECO:0000313" key="8">
    <source>
        <dbReference type="Proteomes" id="UP001186944"/>
    </source>
</evidence>
<evidence type="ECO:0000256" key="5">
    <source>
        <dbReference type="SAM" id="Phobius"/>
    </source>
</evidence>
<dbReference type="InterPro" id="IPR019427">
    <property type="entry name" value="7TM_GPCR_serpentine_rcpt_Srw"/>
</dbReference>
<evidence type="ECO:0000313" key="7">
    <source>
        <dbReference type="EMBL" id="KAK3101487.1"/>
    </source>
</evidence>
<keyword evidence="8" id="KW-1185">Reference proteome</keyword>
<feature type="transmembrane region" description="Helical" evidence="5">
    <location>
        <begin position="25"/>
        <end position="58"/>
    </location>
</feature>
<dbReference type="PANTHER" id="PTHR46273">
    <property type="entry name" value="MYOSUPPRESSIN RECEPTOR 1, ISOFORM B-RELATED"/>
    <property type="match status" value="1"/>
</dbReference>
<evidence type="ECO:0000256" key="3">
    <source>
        <dbReference type="ARBA" id="ARBA00022989"/>
    </source>
</evidence>
<feature type="domain" description="G-protein coupled receptors family 1 profile" evidence="6">
    <location>
        <begin position="1"/>
        <end position="237"/>
    </location>
</feature>
<protein>
    <recommendedName>
        <fullName evidence="6">G-protein coupled receptors family 1 profile domain-containing protein</fullName>
    </recommendedName>
</protein>
<dbReference type="InterPro" id="IPR053219">
    <property type="entry name" value="GPCR_Dmsr-1"/>
</dbReference>